<feature type="non-terminal residue" evidence="2">
    <location>
        <position position="100"/>
    </location>
</feature>
<dbReference type="OrthoDB" id="10323474at2759"/>
<keyword evidence="3" id="KW-1185">Reference proteome</keyword>
<dbReference type="EMBL" id="KK112771">
    <property type="protein sequence ID" value="KFM58519.1"/>
    <property type="molecule type" value="Genomic_DNA"/>
</dbReference>
<feature type="chain" id="PRO_5001829188" description="Prokineticin domain-containing protein" evidence="1">
    <location>
        <begin position="23"/>
        <end position="100"/>
    </location>
</feature>
<dbReference type="Gene3D" id="2.10.80.10">
    <property type="entry name" value="Lipase, subunit A"/>
    <property type="match status" value="1"/>
</dbReference>
<name>A0A087T080_STEMI</name>
<reference evidence="2 3" key="1">
    <citation type="submission" date="2013-11" db="EMBL/GenBank/DDBJ databases">
        <title>Genome sequencing of Stegodyphus mimosarum.</title>
        <authorList>
            <person name="Bechsgaard J."/>
        </authorList>
    </citation>
    <scope>NUCLEOTIDE SEQUENCE [LARGE SCALE GENOMIC DNA]</scope>
</reference>
<evidence type="ECO:0000256" key="1">
    <source>
        <dbReference type="SAM" id="SignalP"/>
    </source>
</evidence>
<evidence type="ECO:0008006" key="4">
    <source>
        <dbReference type="Google" id="ProtNLM"/>
    </source>
</evidence>
<proteinExistence type="predicted"/>
<dbReference type="AlphaFoldDB" id="A0A087T080"/>
<accession>A0A087T080</accession>
<evidence type="ECO:0000313" key="3">
    <source>
        <dbReference type="Proteomes" id="UP000054359"/>
    </source>
</evidence>
<evidence type="ECO:0000313" key="2">
    <source>
        <dbReference type="EMBL" id="KFM58519.1"/>
    </source>
</evidence>
<dbReference type="Proteomes" id="UP000054359">
    <property type="component" value="Unassembled WGS sequence"/>
</dbReference>
<organism evidence="2 3">
    <name type="scientific">Stegodyphus mimosarum</name>
    <name type="common">African social velvet spider</name>
    <dbReference type="NCBI Taxonomy" id="407821"/>
    <lineage>
        <taxon>Eukaryota</taxon>
        <taxon>Metazoa</taxon>
        <taxon>Ecdysozoa</taxon>
        <taxon>Arthropoda</taxon>
        <taxon>Chelicerata</taxon>
        <taxon>Arachnida</taxon>
        <taxon>Araneae</taxon>
        <taxon>Araneomorphae</taxon>
        <taxon>Entelegynae</taxon>
        <taxon>Eresoidea</taxon>
        <taxon>Eresidae</taxon>
        <taxon>Stegodyphus</taxon>
    </lineage>
</organism>
<protein>
    <recommendedName>
        <fullName evidence="4">Prokineticin domain-containing protein</fullName>
    </recommendedName>
</protein>
<keyword evidence="1" id="KW-0732">Signal</keyword>
<feature type="signal peptide" evidence="1">
    <location>
        <begin position="1"/>
        <end position="22"/>
    </location>
</feature>
<sequence>MEKSRVLLSFMIVFILLQMVSSKSCKVNNDCPKGQCCLGNDGDRKCSDLQEPGRLCTLSNGSNEFQSGTCYCVPGYRCRKIEEKKAEFCVNEKDLNSAKR</sequence>
<gene>
    <name evidence="2" type="ORF">X975_06168</name>
</gene>